<keyword evidence="4" id="KW-1185">Reference proteome</keyword>
<organism evidence="3 4">
    <name type="scientific">Panacagrimonas perspica</name>
    <dbReference type="NCBI Taxonomy" id="381431"/>
    <lineage>
        <taxon>Bacteria</taxon>
        <taxon>Pseudomonadati</taxon>
        <taxon>Pseudomonadota</taxon>
        <taxon>Gammaproteobacteria</taxon>
        <taxon>Nevskiales</taxon>
        <taxon>Nevskiaceae</taxon>
        <taxon>Panacagrimonas</taxon>
    </lineage>
</organism>
<protein>
    <submittedName>
        <fullName evidence="3">Uncharacterized protein YndB with AHSA1/START domain</fullName>
    </submittedName>
</protein>
<dbReference type="OrthoDB" id="9805228at2"/>
<dbReference type="Proteomes" id="UP000295341">
    <property type="component" value="Unassembled WGS sequence"/>
</dbReference>
<dbReference type="AlphaFoldDB" id="A0A4R7NYY6"/>
<dbReference type="Gene3D" id="3.30.530.20">
    <property type="match status" value="1"/>
</dbReference>
<dbReference type="EMBL" id="SOBT01000011">
    <property type="protein sequence ID" value="TDU25760.1"/>
    <property type="molecule type" value="Genomic_DNA"/>
</dbReference>
<dbReference type="RefSeq" id="WP_133883355.1">
    <property type="nucleotide sequence ID" value="NZ_MWIN01000013.1"/>
</dbReference>
<dbReference type="InterPro" id="IPR013538">
    <property type="entry name" value="ASHA1/2-like_C"/>
</dbReference>
<accession>A0A4R7NYY6</accession>
<gene>
    <name evidence="3" type="ORF">DFR24_4205</name>
</gene>
<name>A0A4R7NYY6_9GAMM</name>
<dbReference type="CDD" id="cd07814">
    <property type="entry name" value="SRPBCC_CalC_Aha1-like"/>
    <property type="match status" value="1"/>
</dbReference>
<feature type="domain" description="Activator of Hsp90 ATPase homologue 1/2-like C-terminal" evidence="2">
    <location>
        <begin position="20"/>
        <end position="144"/>
    </location>
</feature>
<evidence type="ECO:0000313" key="4">
    <source>
        <dbReference type="Proteomes" id="UP000295341"/>
    </source>
</evidence>
<sequence length="153" mass="17704">MNMPDHEQPAVVHVRREIAASADEVFDAWLDPESLADWMRPGQILRTSAKVDARVGGRYEVLMHRQDDSLLHTGTYRVIDRPRRLQFTWISPATEQRETLVTVEFLARGDERTEVRLTHEQLPQTEETLASHTQGWTMAFERLHGRCTAARSR</sequence>
<evidence type="ECO:0000259" key="2">
    <source>
        <dbReference type="Pfam" id="PF08327"/>
    </source>
</evidence>
<evidence type="ECO:0000313" key="3">
    <source>
        <dbReference type="EMBL" id="TDU25760.1"/>
    </source>
</evidence>
<comment type="similarity">
    <text evidence="1">Belongs to the AHA1 family.</text>
</comment>
<proteinExistence type="inferred from homology"/>
<dbReference type="Pfam" id="PF08327">
    <property type="entry name" value="AHSA1"/>
    <property type="match status" value="1"/>
</dbReference>
<dbReference type="InterPro" id="IPR023393">
    <property type="entry name" value="START-like_dom_sf"/>
</dbReference>
<evidence type="ECO:0000256" key="1">
    <source>
        <dbReference type="ARBA" id="ARBA00006817"/>
    </source>
</evidence>
<dbReference type="SUPFAM" id="SSF55961">
    <property type="entry name" value="Bet v1-like"/>
    <property type="match status" value="1"/>
</dbReference>
<reference evidence="3 4" key="1">
    <citation type="submission" date="2019-03" db="EMBL/GenBank/DDBJ databases">
        <title>Genomic Encyclopedia of Type Strains, Phase IV (KMG-IV): sequencing the most valuable type-strain genomes for metagenomic binning, comparative biology and taxonomic classification.</title>
        <authorList>
            <person name="Goeker M."/>
        </authorList>
    </citation>
    <scope>NUCLEOTIDE SEQUENCE [LARGE SCALE GENOMIC DNA]</scope>
    <source>
        <strain evidence="3 4">DSM 26377</strain>
    </source>
</reference>
<comment type="caution">
    <text evidence="3">The sequence shown here is derived from an EMBL/GenBank/DDBJ whole genome shotgun (WGS) entry which is preliminary data.</text>
</comment>